<accession>A0ABN7PQJ4</accession>
<dbReference type="EMBL" id="CAJPIN010076934">
    <property type="protein sequence ID" value="CAG2067867.1"/>
    <property type="molecule type" value="Genomic_DNA"/>
</dbReference>
<evidence type="ECO:0000256" key="1">
    <source>
        <dbReference type="SAM" id="MobiDB-lite"/>
    </source>
</evidence>
<feature type="region of interest" description="Disordered" evidence="1">
    <location>
        <begin position="23"/>
        <end position="66"/>
    </location>
</feature>
<reference evidence="2" key="1">
    <citation type="submission" date="2021-03" db="EMBL/GenBank/DDBJ databases">
        <authorList>
            <person name="Tran Van P."/>
        </authorList>
    </citation>
    <scope>NUCLEOTIDE SEQUENCE</scope>
</reference>
<feature type="compositionally biased region" description="Polar residues" evidence="1">
    <location>
        <begin position="23"/>
        <end position="50"/>
    </location>
</feature>
<protein>
    <submittedName>
        <fullName evidence="2">Uncharacterized protein</fullName>
    </submittedName>
</protein>
<dbReference type="Proteomes" id="UP001153148">
    <property type="component" value="Unassembled WGS sequence"/>
</dbReference>
<gene>
    <name evidence="2" type="ORF">TPAB3V08_LOCUS14810</name>
</gene>
<sequence length="66" mass="7225">MSSQRPVTTGLADEVTLTSLSFRSSYPTSPRTQRSLSASVGPQRLQNSPESGAVLMMMPHLTPYRE</sequence>
<proteinExistence type="predicted"/>
<evidence type="ECO:0000313" key="2">
    <source>
        <dbReference type="EMBL" id="CAG2067867.1"/>
    </source>
</evidence>
<name>A0ABN7PQJ4_TIMPD</name>
<keyword evidence="3" id="KW-1185">Reference proteome</keyword>
<comment type="caution">
    <text evidence="2">The sequence shown here is derived from an EMBL/GenBank/DDBJ whole genome shotgun (WGS) entry which is preliminary data.</text>
</comment>
<evidence type="ECO:0000313" key="3">
    <source>
        <dbReference type="Proteomes" id="UP001153148"/>
    </source>
</evidence>
<organism evidence="2 3">
    <name type="scientific">Timema podura</name>
    <name type="common">Walking stick</name>
    <dbReference type="NCBI Taxonomy" id="61482"/>
    <lineage>
        <taxon>Eukaryota</taxon>
        <taxon>Metazoa</taxon>
        <taxon>Ecdysozoa</taxon>
        <taxon>Arthropoda</taxon>
        <taxon>Hexapoda</taxon>
        <taxon>Insecta</taxon>
        <taxon>Pterygota</taxon>
        <taxon>Neoptera</taxon>
        <taxon>Polyneoptera</taxon>
        <taxon>Phasmatodea</taxon>
        <taxon>Timematodea</taxon>
        <taxon>Timematoidea</taxon>
        <taxon>Timematidae</taxon>
        <taxon>Timema</taxon>
    </lineage>
</organism>